<sequence length="216" mass="25985">MMKKMFSTAIFTIQFCCVIAQQPIAQICNQFTKLSEKYKMMIPKDFCMPNGYLCYYFINDRDLTSDGKNDLVIHWQKLNMKDGDTTFVTIYQRINDSTLIHKATLSNLYPLYFKEYVLEYDPPKDLENIFSKLAENAQRFKVEFRKNEIWIELFTEAQAGVDLFFKYDTNKKNWYLIKEVYWFGDNLRMERKIRETKTIKNGMSIQQFNMFDYLDD</sequence>
<accession>A0ABT6YWR9</accession>
<gene>
    <name evidence="1" type="ORF">QM481_01615</name>
</gene>
<evidence type="ECO:0000313" key="1">
    <source>
        <dbReference type="EMBL" id="MDI9873205.1"/>
    </source>
</evidence>
<keyword evidence="2" id="KW-1185">Reference proteome</keyword>
<dbReference type="EMBL" id="JASHIE010000001">
    <property type="protein sequence ID" value="MDI9873205.1"/>
    <property type="molecule type" value="Genomic_DNA"/>
</dbReference>
<reference evidence="1 2" key="1">
    <citation type="submission" date="2023-05" db="EMBL/GenBank/DDBJ databases">
        <title>Novel species of genus Flectobacillus isolated from stream in China.</title>
        <authorList>
            <person name="Lu H."/>
        </authorList>
    </citation>
    <scope>NUCLEOTIDE SEQUENCE [LARGE SCALE GENOMIC DNA]</scope>
    <source>
        <strain evidence="1 2">LFS242W</strain>
    </source>
</reference>
<proteinExistence type="predicted"/>
<comment type="caution">
    <text evidence="1">The sequence shown here is derived from an EMBL/GenBank/DDBJ whole genome shotgun (WGS) entry which is preliminary data.</text>
</comment>
<dbReference type="RefSeq" id="WP_283380401.1">
    <property type="nucleotide sequence ID" value="NZ_JASHIE010000001.1"/>
</dbReference>
<dbReference type="Proteomes" id="UP001225761">
    <property type="component" value="Unassembled WGS sequence"/>
</dbReference>
<name>A0ABT6YWR9_9BACT</name>
<evidence type="ECO:0000313" key="2">
    <source>
        <dbReference type="Proteomes" id="UP001225761"/>
    </source>
</evidence>
<organism evidence="1 2">
    <name type="scientific">Flectobacillus rivi</name>
    <dbReference type="NCBI Taxonomy" id="2984209"/>
    <lineage>
        <taxon>Bacteria</taxon>
        <taxon>Pseudomonadati</taxon>
        <taxon>Bacteroidota</taxon>
        <taxon>Cytophagia</taxon>
        <taxon>Cytophagales</taxon>
        <taxon>Flectobacillaceae</taxon>
        <taxon>Flectobacillus</taxon>
    </lineage>
</organism>
<protein>
    <submittedName>
        <fullName evidence="1">Uncharacterized protein</fullName>
    </submittedName>
</protein>